<evidence type="ECO:0000313" key="1">
    <source>
        <dbReference type="EMBL" id="AYW52579.1"/>
    </source>
</evidence>
<keyword evidence="1" id="KW-0687">Ribonucleoprotein</keyword>
<sequence length="69" mass="7859">MRSNIKSKLFGNLLSDGSFKFLLLGSANLSQSLKVKRVDPNNHSVWTGQRSKEQTEIFAFIDRFNKKKG</sequence>
<dbReference type="GO" id="GO:0005840">
    <property type="term" value="C:ribosome"/>
    <property type="evidence" value="ECO:0007669"/>
    <property type="project" value="UniProtKB-KW"/>
</dbReference>
<reference evidence="1" key="1">
    <citation type="journal article" date="2020" name="Sci. Rep.">
        <title>Organelle inheritance and genome architecture variation in isogamous brown algae.</title>
        <authorList>
            <person name="Choi J.W."/>
            <person name="Graf L."/>
            <person name="Peters A.F."/>
            <person name="Cock J.M."/>
            <person name="Nishitsuji K."/>
            <person name="Arimoto A."/>
            <person name="Shoguchi E."/>
            <person name="Nagasato C."/>
            <person name="Choi C.G."/>
            <person name="Yoon H.S."/>
        </authorList>
    </citation>
    <scope>NUCLEOTIDE SEQUENCE</scope>
</reference>
<dbReference type="GeneID" id="38748169"/>
<gene>
    <name evidence="1" type="primary">rpl31</name>
    <name evidence="1" type="ORF">Cloka_010</name>
</gene>
<accession>A0A3G5FPL5</accession>
<geneLocation type="mitochondrion" evidence="1"/>
<organism evidence="1">
    <name type="scientific">Cladosiphon okamuranus</name>
    <dbReference type="NCBI Taxonomy" id="309737"/>
    <lineage>
        <taxon>Eukaryota</taxon>
        <taxon>Sar</taxon>
        <taxon>Stramenopiles</taxon>
        <taxon>Ochrophyta</taxon>
        <taxon>PX clade</taxon>
        <taxon>Phaeophyceae</taxon>
        <taxon>Ectocarpales</taxon>
        <taxon>Chordariaceae</taxon>
        <taxon>Cladosiphon</taxon>
    </lineage>
</organism>
<protein>
    <submittedName>
        <fullName evidence="1">Ribosomal protein L31</fullName>
    </submittedName>
</protein>
<name>A0A3G5FPL5_9PHAE</name>
<keyword evidence="1" id="KW-0496">Mitochondrion</keyword>
<dbReference type="EMBL" id="MG488292">
    <property type="protein sequence ID" value="AYW52579.1"/>
    <property type="molecule type" value="Genomic_DNA"/>
</dbReference>
<dbReference type="RefSeq" id="YP_009549865.1">
    <property type="nucleotide sequence ID" value="NC_040224.1"/>
</dbReference>
<dbReference type="AlphaFoldDB" id="A0A3G5FPL5"/>
<keyword evidence="1" id="KW-0689">Ribosomal protein</keyword>
<proteinExistence type="predicted"/>